<feature type="signal peptide" evidence="1">
    <location>
        <begin position="1"/>
        <end position="27"/>
    </location>
</feature>
<dbReference type="InterPro" id="IPR015915">
    <property type="entry name" value="Kelch-typ_b-propeller"/>
</dbReference>
<sequence length="346" mass="38639">MKKFQVLRKMRRNLLAITALSATVLTACQKDSTSTEVLGNWARRSEFEGVSRTEGVSFVIGDKVYVGSGFDGTNRLNDFWNFDYTSGTWYKVAAFPGTARNSAVAFTINGKAYFGTGYDANGNKLNDFWEYDPSTDKWTQKADFAGGGRYNAVGFAIGNFGYIATGYDGNYLKDNWQYNPATDSWKQVASLTGSKRTEAVAFVHNGLAYVVSGQNNSLYLNDFYAYDPTTDSWTEKRKINSVDDDNSYDDEYGEYIKRSNATAFVMGNKAYLVAGNINGASKTVWEYDIANDLWTEKTALEASSREGLVGFSVSNRGFIVTGHNSSTRFDDCWEFFPEEEQTDIDN</sequence>
<evidence type="ECO:0000313" key="2">
    <source>
        <dbReference type="EMBL" id="MDA3615693.1"/>
    </source>
</evidence>
<dbReference type="PROSITE" id="PS51257">
    <property type="entry name" value="PROKAR_LIPOPROTEIN"/>
    <property type="match status" value="1"/>
</dbReference>
<dbReference type="RefSeq" id="WP_407032019.1">
    <property type="nucleotide sequence ID" value="NZ_JAQGEF010000016.1"/>
</dbReference>
<dbReference type="EMBL" id="JAQGEF010000016">
    <property type="protein sequence ID" value="MDA3615693.1"/>
    <property type="molecule type" value="Genomic_DNA"/>
</dbReference>
<reference evidence="2 3" key="1">
    <citation type="submission" date="2022-12" db="EMBL/GenBank/DDBJ databases">
        <title>Chitinophagaceae gen. sp. nov., a new member of the family Chitinophagaceae, isolated from soil in a chemical factory.</title>
        <authorList>
            <person name="Ke Z."/>
        </authorList>
    </citation>
    <scope>NUCLEOTIDE SEQUENCE [LARGE SCALE GENOMIC DNA]</scope>
    <source>
        <strain evidence="2 3">LY-5</strain>
    </source>
</reference>
<dbReference type="SMART" id="SM00612">
    <property type="entry name" value="Kelch"/>
    <property type="match status" value="4"/>
</dbReference>
<dbReference type="Pfam" id="PF24681">
    <property type="entry name" value="Kelch_KLHDC2_KLHL20_DRC7"/>
    <property type="match status" value="1"/>
</dbReference>
<organism evidence="2 3">
    <name type="scientific">Polluticaenibacter yanchengensis</name>
    <dbReference type="NCBI Taxonomy" id="3014562"/>
    <lineage>
        <taxon>Bacteria</taxon>
        <taxon>Pseudomonadati</taxon>
        <taxon>Bacteroidota</taxon>
        <taxon>Chitinophagia</taxon>
        <taxon>Chitinophagales</taxon>
        <taxon>Chitinophagaceae</taxon>
        <taxon>Polluticaenibacter</taxon>
    </lineage>
</organism>
<proteinExistence type="predicted"/>
<dbReference type="Gene3D" id="2.120.10.80">
    <property type="entry name" value="Kelch-type beta propeller"/>
    <property type="match status" value="2"/>
</dbReference>
<accession>A0ABT4ULH4</accession>
<evidence type="ECO:0008006" key="4">
    <source>
        <dbReference type="Google" id="ProtNLM"/>
    </source>
</evidence>
<keyword evidence="3" id="KW-1185">Reference proteome</keyword>
<dbReference type="Proteomes" id="UP001210231">
    <property type="component" value="Unassembled WGS sequence"/>
</dbReference>
<keyword evidence="1" id="KW-0732">Signal</keyword>
<dbReference type="Pfam" id="PF01344">
    <property type="entry name" value="Kelch_1"/>
    <property type="match status" value="2"/>
</dbReference>
<dbReference type="SUPFAM" id="SSF117281">
    <property type="entry name" value="Kelch motif"/>
    <property type="match status" value="1"/>
</dbReference>
<protein>
    <recommendedName>
        <fullName evidence="4">Galactose oxidase</fullName>
    </recommendedName>
</protein>
<name>A0ABT4ULH4_9BACT</name>
<feature type="chain" id="PRO_5045328189" description="Galactose oxidase" evidence="1">
    <location>
        <begin position="28"/>
        <end position="346"/>
    </location>
</feature>
<evidence type="ECO:0000256" key="1">
    <source>
        <dbReference type="SAM" id="SignalP"/>
    </source>
</evidence>
<gene>
    <name evidence="2" type="ORF">O3P16_12800</name>
</gene>
<dbReference type="PANTHER" id="PTHR45632">
    <property type="entry name" value="LD33804P"/>
    <property type="match status" value="1"/>
</dbReference>
<dbReference type="InterPro" id="IPR006652">
    <property type="entry name" value="Kelch_1"/>
</dbReference>
<comment type="caution">
    <text evidence="2">The sequence shown here is derived from an EMBL/GenBank/DDBJ whole genome shotgun (WGS) entry which is preliminary data.</text>
</comment>
<evidence type="ECO:0000313" key="3">
    <source>
        <dbReference type="Proteomes" id="UP001210231"/>
    </source>
</evidence>